<dbReference type="GO" id="GO:0009024">
    <property type="term" value="F:tagatose-6-phosphate kinase activity"/>
    <property type="evidence" value="ECO:0007669"/>
    <property type="project" value="UniProtKB-EC"/>
</dbReference>
<dbReference type="EMBL" id="JACEFG010000002">
    <property type="protein sequence ID" value="MBA2175648.1"/>
    <property type="molecule type" value="Genomic_DNA"/>
</dbReference>
<dbReference type="NCBIfam" id="TIGR03828">
    <property type="entry name" value="pfkB"/>
    <property type="match status" value="1"/>
</dbReference>
<evidence type="ECO:0000313" key="10">
    <source>
        <dbReference type="EMBL" id="MBA2175648.1"/>
    </source>
</evidence>
<evidence type="ECO:0000256" key="1">
    <source>
        <dbReference type="ARBA" id="ARBA00005380"/>
    </source>
</evidence>
<dbReference type="Gene3D" id="3.40.1190.20">
    <property type="match status" value="1"/>
</dbReference>
<keyword evidence="11" id="KW-1185">Reference proteome</keyword>
<keyword evidence="5 7" id="KW-0067">ATP-binding</keyword>
<dbReference type="NCBIfam" id="TIGR03168">
    <property type="entry name" value="1-PFK"/>
    <property type="match status" value="1"/>
</dbReference>
<proteinExistence type="inferred from homology"/>
<keyword evidence="3 7" id="KW-0547">Nucleotide-binding</keyword>
<dbReference type="PROSITE" id="PS00584">
    <property type="entry name" value="PFKB_KINASES_2"/>
    <property type="match status" value="1"/>
</dbReference>
<evidence type="ECO:0000256" key="3">
    <source>
        <dbReference type="ARBA" id="ARBA00022741"/>
    </source>
</evidence>
<dbReference type="PANTHER" id="PTHR46566">
    <property type="entry name" value="1-PHOSPHOFRUCTOKINASE-RELATED"/>
    <property type="match status" value="1"/>
</dbReference>
<dbReference type="GO" id="GO:0005988">
    <property type="term" value="P:lactose metabolic process"/>
    <property type="evidence" value="ECO:0007669"/>
    <property type="project" value="UniProtKB-KW"/>
</dbReference>
<comment type="catalytic activity">
    <reaction evidence="7">
        <text>D-tagatofuranose 6-phosphate + ATP = D-tagatofuranose 1,6-bisphosphate + ADP + H(+)</text>
        <dbReference type="Rhea" id="RHEA:12420"/>
        <dbReference type="ChEBI" id="CHEBI:15378"/>
        <dbReference type="ChEBI" id="CHEBI:30616"/>
        <dbReference type="ChEBI" id="CHEBI:58694"/>
        <dbReference type="ChEBI" id="CHEBI:58695"/>
        <dbReference type="ChEBI" id="CHEBI:456216"/>
        <dbReference type="EC" id="2.7.1.144"/>
    </reaction>
</comment>
<protein>
    <recommendedName>
        <fullName evidence="7">Tagatose-6-phosphate kinase</fullName>
        <ecNumber evidence="7">2.7.1.144</ecNumber>
    </recommendedName>
</protein>
<comment type="catalytic activity">
    <reaction evidence="6 8">
        <text>beta-D-fructose 1-phosphate + ATP = beta-D-fructose 1,6-bisphosphate + ADP + H(+)</text>
        <dbReference type="Rhea" id="RHEA:14213"/>
        <dbReference type="ChEBI" id="CHEBI:15378"/>
        <dbReference type="ChEBI" id="CHEBI:30616"/>
        <dbReference type="ChEBI" id="CHEBI:32966"/>
        <dbReference type="ChEBI" id="CHEBI:138881"/>
        <dbReference type="ChEBI" id="CHEBI:456216"/>
        <dbReference type="EC" id="2.7.1.56"/>
    </reaction>
</comment>
<dbReference type="Pfam" id="PF00294">
    <property type="entry name" value="PfkB"/>
    <property type="match status" value="1"/>
</dbReference>
<dbReference type="GO" id="GO:0008662">
    <property type="term" value="F:1-phosphofructokinase activity"/>
    <property type="evidence" value="ECO:0007669"/>
    <property type="project" value="UniProtKB-UniRule"/>
</dbReference>
<feature type="domain" description="Carbohydrate kinase PfkB" evidence="9">
    <location>
        <begin position="10"/>
        <end position="286"/>
    </location>
</feature>
<comment type="caution">
    <text evidence="10">The sequence shown here is derived from an EMBL/GenBank/DDBJ whole genome shotgun (WGS) entry which is preliminary data.</text>
</comment>
<dbReference type="CDD" id="cd01164">
    <property type="entry name" value="FruK_PfkB_like"/>
    <property type="match status" value="1"/>
</dbReference>
<evidence type="ECO:0000256" key="2">
    <source>
        <dbReference type="ARBA" id="ARBA00022679"/>
    </source>
</evidence>
<keyword evidence="2 7" id="KW-0808">Transferase</keyword>
<dbReference type="UniPathway" id="UPA00704">
    <property type="reaction ID" value="UER00715"/>
</dbReference>
<gene>
    <name evidence="10" type="primary">pfkB</name>
    <name evidence="10" type="ORF">H0266_12170</name>
</gene>
<evidence type="ECO:0000256" key="4">
    <source>
        <dbReference type="ARBA" id="ARBA00022777"/>
    </source>
</evidence>
<dbReference type="FunFam" id="3.40.1190.20:FF:000001">
    <property type="entry name" value="Phosphofructokinase"/>
    <property type="match status" value="1"/>
</dbReference>
<dbReference type="InterPro" id="IPR029056">
    <property type="entry name" value="Ribokinase-like"/>
</dbReference>
<comment type="function">
    <text evidence="8">Catalyzes the ATP-dependent phosphorylation of fructose-l-phosphate to fructose-l,6-bisphosphate.</text>
</comment>
<evidence type="ECO:0000256" key="8">
    <source>
        <dbReference type="RuleBase" id="RU369061"/>
    </source>
</evidence>
<keyword evidence="7" id="KW-0423">Lactose metabolism</keyword>
<dbReference type="GO" id="GO:0005829">
    <property type="term" value="C:cytosol"/>
    <property type="evidence" value="ECO:0007669"/>
    <property type="project" value="TreeGrafter"/>
</dbReference>
<dbReference type="InterPro" id="IPR002173">
    <property type="entry name" value="Carboh/pur_kinase_PfkB_CS"/>
</dbReference>
<dbReference type="SUPFAM" id="SSF53613">
    <property type="entry name" value="Ribokinase-like"/>
    <property type="match status" value="1"/>
</dbReference>
<sequence length="306" mass="33046">MIYTCTLNPSIDYVMNVDQFQAGTLNRSSETYYYPGGKGINVSRVMGALGTQTTALGYIGGFTGDFIKSALEENNISHQFIEIEGNTRVNVKLKSADETEINGPGPSITQEQQDRLLEQVEHMTKEDLLVIAGSVPSTLPEDFYVTIANLCEEREVKLIADTSGKALNQIVGSPLFLLKPNHHELGELFNTTIETKEQAATYAHKLVHQGVKHVIVSMGGEGAVYVGEKQQLFANVPKGEVKNSVGAGDSVVAAFTAKVQQSESIEEAFRYAVAAGSATAFQTDLCNKEDVEELVPSIHVSSVKGG</sequence>
<evidence type="ECO:0000256" key="7">
    <source>
        <dbReference type="PIRNR" id="PIRNR000535"/>
    </source>
</evidence>
<evidence type="ECO:0000256" key="5">
    <source>
        <dbReference type="ARBA" id="ARBA00022840"/>
    </source>
</evidence>
<evidence type="ECO:0000256" key="6">
    <source>
        <dbReference type="ARBA" id="ARBA00047745"/>
    </source>
</evidence>
<dbReference type="GO" id="GO:0016052">
    <property type="term" value="P:carbohydrate catabolic process"/>
    <property type="evidence" value="ECO:0007669"/>
    <property type="project" value="UniProtKB-ARBA"/>
</dbReference>
<keyword evidence="4 8" id="KW-0418">Kinase</keyword>
<comment type="similarity">
    <text evidence="7">Belongs to the carbohydrate kinase PfkB family. LacC subfamily.</text>
</comment>
<reference evidence="10 11" key="1">
    <citation type="journal article" date="2004" name="Extremophiles">
        <title>Halobacillus locisalis sp. nov., a halophilic bacterium isolated from a marine solar saltern of the Yellow Sea in Korea.</title>
        <authorList>
            <person name="Yoon J.H."/>
            <person name="Kang K.H."/>
            <person name="Oh T.K."/>
            <person name="Park Y.H."/>
        </authorList>
    </citation>
    <scope>NUCLEOTIDE SEQUENCE [LARGE SCALE GENOMIC DNA]</scope>
    <source>
        <strain evidence="10 11">KCTC 3788</strain>
    </source>
</reference>
<dbReference type="InterPro" id="IPR017583">
    <property type="entry name" value="Tagatose/fructose_Pkinase"/>
</dbReference>
<dbReference type="Proteomes" id="UP000571017">
    <property type="component" value="Unassembled WGS sequence"/>
</dbReference>
<organism evidence="10 11">
    <name type="scientific">Halobacillus locisalis</name>
    <dbReference type="NCBI Taxonomy" id="220753"/>
    <lineage>
        <taxon>Bacteria</taxon>
        <taxon>Bacillati</taxon>
        <taxon>Bacillota</taxon>
        <taxon>Bacilli</taxon>
        <taxon>Bacillales</taxon>
        <taxon>Bacillaceae</taxon>
        <taxon>Halobacillus</taxon>
    </lineage>
</organism>
<name>A0A838CUR2_9BACI</name>
<dbReference type="EC" id="2.7.1.144" evidence="7"/>
<dbReference type="GO" id="GO:0044281">
    <property type="term" value="P:small molecule metabolic process"/>
    <property type="evidence" value="ECO:0007669"/>
    <property type="project" value="UniProtKB-ARBA"/>
</dbReference>
<dbReference type="InterPro" id="IPR011611">
    <property type="entry name" value="PfkB_dom"/>
</dbReference>
<dbReference type="PIRSF" id="PIRSF000535">
    <property type="entry name" value="1PFK/6PFK/LacC"/>
    <property type="match status" value="1"/>
</dbReference>
<evidence type="ECO:0000259" key="9">
    <source>
        <dbReference type="Pfam" id="PF00294"/>
    </source>
</evidence>
<dbReference type="GO" id="GO:2001059">
    <property type="term" value="P:D-tagatose 6-phosphate catabolic process"/>
    <property type="evidence" value="ECO:0007669"/>
    <property type="project" value="UniProtKB-UniPathway"/>
</dbReference>
<evidence type="ECO:0000313" key="11">
    <source>
        <dbReference type="Proteomes" id="UP000571017"/>
    </source>
</evidence>
<dbReference type="AlphaFoldDB" id="A0A838CUR2"/>
<dbReference type="PANTHER" id="PTHR46566:SF1">
    <property type="entry name" value="1-PHOSPHOFRUCTOKINASE"/>
    <property type="match status" value="1"/>
</dbReference>
<dbReference type="GO" id="GO:0005524">
    <property type="term" value="F:ATP binding"/>
    <property type="evidence" value="ECO:0007669"/>
    <property type="project" value="UniProtKB-UniRule"/>
</dbReference>
<accession>A0A838CUR2</accession>
<comment type="pathway">
    <text evidence="7">Carbohydrate metabolism; D-tagatose 6-phosphate degradation; D-glyceraldehyde 3-phosphate and glycerone phosphate from D-tagatose 6-phosphate: step 1/2.</text>
</comment>
<dbReference type="RefSeq" id="WP_181472645.1">
    <property type="nucleotide sequence ID" value="NZ_JACEFG010000002.1"/>
</dbReference>
<dbReference type="PROSITE" id="PS00583">
    <property type="entry name" value="PFKB_KINASES_1"/>
    <property type="match status" value="1"/>
</dbReference>
<dbReference type="InterPro" id="IPR022463">
    <property type="entry name" value="1-PFruKinase"/>
</dbReference>
<comment type="similarity">
    <text evidence="1">Belongs to the carbohydrate kinase pfkB family.</text>
</comment>